<dbReference type="InterPro" id="IPR036812">
    <property type="entry name" value="NAD(P)_OxRdtase_dom_sf"/>
</dbReference>
<dbReference type="InterPro" id="IPR020471">
    <property type="entry name" value="AKR"/>
</dbReference>
<reference evidence="5 6" key="1">
    <citation type="submission" date="2022-04" db="EMBL/GenBank/DDBJ databases">
        <title>The arsenic-methylating capacity of Chitinophaga filiformis YT5 during chitin decomposition.</title>
        <authorList>
            <person name="Chen G."/>
            <person name="Liang Y."/>
        </authorList>
    </citation>
    <scope>NUCLEOTIDE SEQUENCE [LARGE SCALE GENOMIC DNA]</scope>
    <source>
        <strain evidence="5 6">YT5</strain>
    </source>
</reference>
<proteinExistence type="inferred from homology"/>
<evidence type="ECO:0000256" key="1">
    <source>
        <dbReference type="ARBA" id="ARBA00007905"/>
    </source>
</evidence>
<dbReference type="Gene3D" id="3.20.20.100">
    <property type="entry name" value="NADP-dependent oxidoreductase domain"/>
    <property type="match status" value="1"/>
</dbReference>
<sequence>MREQHTDRYKVMDITLNNGIEMPLLGFGTYLLRDGSACEQAVLNALNVGYRLIDTAAAYHNEESVGRAIKKSNVKREEIFVTTKFLPANSGYENAKRAFETSLGKLGLDYIDLYLIHLPQGDINSSWTAMEELYKEGKVRAIGVSNFTTDQIGHLLEQHSVIPAINQVETHPFSQKTEMQKTMRSQGVQLESWAPFAQGRNNLFNSELLKALSDKYNKSIAQVVLRWLIQREVVVIPKSANLKRINENFNVFDFELSFDDMVSIKSLDKGSGLIYHV</sequence>
<evidence type="ECO:0000313" key="5">
    <source>
        <dbReference type="EMBL" id="UPK67615.1"/>
    </source>
</evidence>
<comment type="similarity">
    <text evidence="1">Belongs to the aldo/keto reductase family.</text>
</comment>
<accession>A0ABY4HVH5</accession>
<gene>
    <name evidence="5" type="ORF">MYF79_21955</name>
</gene>
<name>A0ABY4HVH5_CHIFI</name>
<dbReference type="SUPFAM" id="SSF51430">
    <property type="entry name" value="NAD(P)-linked oxidoreductase"/>
    <property type="match status" value="1"/>
</dbReference>
<dbReference type="InterPro" id="IPR018170">
    <property type="entry name" value="Aldo/ket_reductase_CS"/>
</dbReference>
<evidence type="ECO:0000256" key="2">
    <source>
        <dbReference type="ARBA" id="ARBA00022857"/>
    </source>
</evidence>
<dbReference type="RefSeq" id="WP_247809985.1">
    <property type="nucleotide sequence ID" value="NZ_CP095855.1"/>
</dbReference>
<dbReference type="Pfam" id="PF00248">
    <property type="entry name" value="Aldo_ket_red"/>
    <property type="match status" value="1"/>
</dbReference>
<dbReference type="PROSITE" id="PS00798">
    <property type="entry name" value="ALDOKETO_REDUCTASE_1"/>
    <property type="match status" value="1"/>
</dbReference>
<dbReference type="Proteomes" id="UP000830198">
    <property type="component" value="Chromosome"/>
</dbReference>
<dbReference type="InterPro" id="IPR023210">
    <property type="entry name" value="NADP_OxRdtase_dom"/>
</dbReference>
<organism evidence="5 6">
    <name type="scientific">Chitinophaga filiformis</name>
    <name type="common">Myxococcus filiformis</name>
    <name type="synonym">Flexibacter filiformis</name>
    <dbReference type="NCBI Taxonomy" id="104663"/>
    <lineage>
        <taxon>Bacteria</taxon>
        <taxon>Pseudomonadati</taxon>
        <taxon>Bacteroidota</taxon>
        <taxon>Chitinophagia</taxon>
        <taxon>Chitinophagales</taxon>
        <taxon>Chitinophagaceae</taxon>
        <taxon>Chitinophaga</taxon>
    </lineage>
</organism>
<evidence type="ECO:0000256" key="3">
    <source>
        <dbReference type="ARBA" id="ARBA00023002"/>
    </source>
</evidence>
<dbReference type="PROSITE" id="PS00062">
    <property type="entry name" value="ALDOKETO_REDUCTASE_2"/>
    <property type="match status" value="1"/>
</dbReference>
<keyword evidence="3" id="KW-0560">Oxidoreductase</keyword>
<protein>
    <submittedName>
        <fullName evidence="5">Aldo/keto reductase</fullName>
    </submittedName>
</protein>
<dbReference type="PROSITE" id="PS00063">
    <property type="entry name" value="ALDOKETO_REDUCTASE_3"/>
    <property type="match status" value="1"/>
</dbReference>
<dbReference type="PANTHER" id="PTHR43827:SF3">
    <property type="entry name" value="NADP-DEPENDENT OXIDOREDUCTASE DOMAIN-CONTAINING PROTEIN"/>
    <property type="match status" value="1"/>
</dbReference>
<keyword evidence="6" id="KW-1185">Reference proteome</keyword>
<dbReference type="PIRSF" id="PIRSF000097">
    <property type="entry name" value="AKR"/>
    <property type="match status" value="1"/>
</dbReference>
<dbReference type="PANTHER" id="PTHR43827">
    <property type="entry name" value="2,5-DIKETO-D-GLUCONIC ACID REDUCTASE"/>
    <property type="match status" value="1"/>
</dbReference>
<evidence type="ECO:0000313" key="6">
    <source>
        <dbReference type="Proteomes" id="UP000830198"/>
    </source>
</evidence>
<dbReference type="CDD" id="cd19133">
    <property type="entry name" value="AKR_AKR5F1"/>
    <property type="match status" value="1"/>
</dbReference>
<dbReference type="EMBL" id="CP095855">
    <property type="protein sequence ID" value="UPK67615.1"/>
    <property type="molecule type" value="Genomic_DNA"/>
</dbReference>
<dbReference type="PRINTS" id="PR00069">
    <property type="entry name" value="ALDKETRDTASE"/>
</dbReference>
<evidence type="ECO:0000259" key="4">
    <source>
        <dbReference type="Pfam" id="PF00248"/>
    </source>
</evidence>
<keyword evidence="2" id="KW-0521">NADP</keyword>
<feature type="domain" description="NADP-dependent oxidoreductase" evidence="4">
    <location>
        <begin position="25"/>
        <end position="268"/>
    </location>
</feature>